<keyword evidence="4 6" id="KW-0326">Glycosidase</keyword>
<dbReference type="Gene3D" id="2.115.10.20">
    <property type="entry name" value="Glycosyl hydrolase domain, family 43"/>
    <property type="match status" value="1"/>
</dbReference>
<protein>
    <submittedName>
        <fullName evidence="7">Glycosyl hydrolase family 43</fullName>
    </submittedName>
</protein>
<dbReference type="GO" id="GO:0005975">
    <property type="term" value="P:carbohydrate metabolic process"/>
    <property type="evidence" value="ECO:0007669"/>
    <property type="project" value="InterPro"/>
</dbReference>
<comment type="caution">
    <text evidence="7">The sequence shown here is derived from an EMBL/GenBank/DDBJ whole genome shotgun (WGS) entry which is preliminary data.</text>
</comment>
<dbReference type="PANTHER" id="PTHR43301">
    <property type="entry name" value="ARABINAN ENDO-1,5-ALPHA-L-ARABINOSIDASE"/>
    <property type="match status" value="1"/>
</dbReference>
<dbReference type="Pfam" id="PF04616">
    <property type="entry name" value="Glyco_hydro_43"/>
    <property type="match status" value="1"/>
</dbReference>
<comment type="pathway">
    <text evidence="1">Glycan metabolism; L-arabinan degradation.</text>
</comment>
<evidence type="ECO:0000256" key="4">
    <source>
        <dbReference type="ARBA" id="ARBA00023295"/>
    </source>
</evidence>
<dbReference type="GO" id="GO:0004553">
    <property type="term" value="F:hydrolase activity, hydrolyzing O-glycosyl compounds"/>
    <property type="evidence" value="ECO:0007669"/>
    <property type="project" value="InterPro"/>
</dbReference>
<evidence type="ECO:0000256" key="5">
    <source>
        <dbReference type="PIRSR" id="PIRSR606710-2"/>
    </source>
</evidence>
<dbReference type="Proteomes" id="UP000294697">
    <property type="component" value="Unassembled WGS sequence"/>
</dbReference>
<evidence type="ECO:0000256" key="2">
    <source>
        <dbReference type="ARBA" id="ARBA00009865"/>
    </source>
</evidence>
<dbReference type="RefSeq" id="WP_111572817.1">
    <property type="nucleotide sequence ID" value="NZ_QLME01000019.1"/>
</dbReference>
<dbReference type="InterPro" id="IPR050727">
    <property type="entry name" value="GH43_arabinanases"/>
</dbReference>
<gene>
    <name evidence="7" type="ORF">C8C77_12041</name>
</gene>
<feature type="site" description="Important for catalytic activity, responsible for pKa modulation of the active site Glu and correct orientation of both the proton donor and substrate" evidence="5">
    <location>
        <position position="128"/>
    </location>
</feature>
<accession>A0A4R7YWR8</accession>
<reference evidence="7 8" key="1">
    <citation type="submission" date="2019-03" db="EMBL/GenBank/DDBJ databases">
        <title>Subsurface microbial communities from deep shales in Ohio and West Virginia, USA.</title>
        <authorList>
            <person name="Wrighton K."/>
        </authorList>
    </citation>
    <scope>NUCLEOTIDE SEQUENCE [LARGE SCALE GENOMIC DNA]</scope>
    <source>
        <strain evidence="7 8">MSL9.2</strain>
    </source>
</reference>
<keyword evidence="3 6" id="KW-0378">Hydrolase</keyword>
<dbReference type="EMBL" id="SODA01000020">
    <property type="protein sequence ID" value="TDW01511.1"/>
    <property type="molecule type" value="Genomic_DNA"/>
</dbReference>
<proteinExistence type="inferred from homology"/>
<sequence length="293" mass="34105">MKKREDVYIRDPFIVPVKSEKSYYMFGTTDKNCWRDQIATGFDYYKTTDLENFEGPFEAFRPSADFWANKNFWAPEVHKYQGEFYLFATFIADEYNRGTQVLHSKQIEGPYQPHSDRALTPAAWMALDGTLFVDQNQDPWMVFCHEWVQIYDGTICAVKLTKDLKETASEVKTLFSASEAPWTESIKEVDGKQCYVTDGPFLYRTENNKLLMIWSSFVENNIYAIGVSRSESGTIMGPWIHEEKPLYDQDAGHGMIFETFENQLMLTIHTPNETGKERAIFIELTEKNDRLML</sequence>
<organism evidence="7 8">
    <name type="scientific">Halanaerobium saccharolyticum</name>
    <dbReference type="NCBI Taxonomy" id="43595"/>
    <lineage>
        <taxon>Bacteria</taxon>
        <taxon>Bacillati</taxon>
        <taxon>Bacillota</taxon>
        <taxon>Clostridia</taxon>
        <taxon>Halanaerobiales</taxon>
        <taxon>Halanaerobiaceae</taxon>
        <taxon>Halanaerobium</taxon>
    </lineage>
</organism>
<dbReference type="SUPFAM" id="SSF75005">
    <property type="entry name" value="Arabinanase/levansucrase/invertase"/>
    <property type="match status" value="1"/>
</dbReference>
<dbReference type="AlphaFoldDB" id="A0A4R7YWR8"/>
<name>A0A4R7YWR8_9FIRM</name>
<evidence type="ECO:0000256" key="3">
    <source>
        <dbReference type="ARBA" id="ARBA00022801"/>
    </source>
</evidence>
<evidence type="ECO:0000256" key="1">
    <source>
        <dbReference type="ARBA" id="ARBA00004834"/>
    </source>
</evidence>
<dbReference type="PANTHER" id="PTHR43301:SF3">
    <property type="entry name" value="ARABINAN ENDO-1,5-ALPHA-L-ARABINOSIDASE A-RELATED"/>
    <property type="match status" value="1"/>
</dbReference>
<evidence type="ECO:0000313" key="7">
    <source>
        <dbReference type="EMBL" id="TDW01511.1"/>
    </source>
</evidence>
<comment type="similarity">
    <text evidence="2 6">Belongs to the glycosyl hydrolase 43 family.</text>
</comment>
<evidence type="ECO:0000313" key="8">
    <source>
        <dbReference type="Proteomes" id="UP000294697"/>
    </source>
</evidence>
<dbReference type="InterPro" id="IPR006710">
    <property type="entry name" value="Glyco_hydro_43"/>
</dbReference>
<evidence type="ECO:0000256" key="6">
    <source>
        <dbReference type="RuleBase" id="RU361187"/>
    </source>
</evidence>
<dbReference type="InterPro" id="IPR023296">
    <property type="entry name" value="Glyco_hydro_beta-prop_sf"/>
</dbReference>
<dbReference type="OrthoDB" id="9763933at2"/>
<dbReference type="CDD" id="cd08981">
    <property type="entry name" value="GH43_Bt1873-like"/>
    <property type="match status" value="1"/>
</dbReference>